<dbReference type="Pfam" id="PF13535">
    <property type="entry name" value="ATP-grasp_4"/>
    <property type="match status" value="1"/>
</dbReference>
<feature type="domain" description="ATP-grasp" evidence="5">
    <location>
        <begin position="141"/>
        <end position="339"/>
    </location>
</feature>
<dbReference type="Proteomes" id="UP001501867">
    <property type="component" value="Unassembled WGS sequence"/>
</dbReference>
<reference evidence="6 7" key="1">
    <citation type="journal article" date="2019" name="Int. J. Syst. Evol. Microbiol.">
        <title>The Global Catalogue of Microorganisms (GCM) 10K type strain sequencing project: providing services to taxonomists for standard genome sequencing and annotation.</title>
        <authorList>
            <consortium name="The Broad Institute Genomics Platform"/>
            <consortium name="The Broad Institute Genome Sequencing Center for Infectious Disease"/>
            <person name="Wu L."/>
            <person name="Ma J."/>
        </authorList>
    </citation>
    <scope>NUCLEOTIDE SEQUENCE [LARGE SCALE GENOMIC DNA]</scope>
    <source>
        <strain evidence="6 7">JCM 4505</strain>
    </source>
</reference>
<dbReference type="PANTHER" id="PTHR43585">
    <property type="entry name" value="FUMIPYRROLE BIOSYNTHESIS PROTEIN C"/>
    <property type="match status" value="1"/>
</dbReference>
<dbReference type="Gene3D" id="3.40.50.20">
    <property type="match status" value="1"/>
</dbReference>
<gene>
    <name evidence="6" type="ORF">GCM10010302_37110</name>
</gene>
<dbReference type="Gene3D" id="3.30.470.20">
    <property type="entry name" value="ATP-grasp fold, B domain"/>
    <property type="match status" value="1"/>
</dbReference>
<organism evidence="6 7">
    <name type="scientific">Streptomyces polychromogenes</name>
    <dbReference type="NCBI Taxonomy" id="67342"/>
    <lineage>
        <taxon>Bacteria</taxon>
        <taxon>Bacillati</taxon>
        <taxon>Actinomycetota</taxon>
        <taxon>Actinomycetes</taxon>
        <taxon>Kitasatosporales</taxon>
        <taxon>Streptomycetaceae</taxon>
        <taxon>Streptomyces</taxon>
    </lineage>
</organism>
<dbReference type="Pfam" id="PF18130">
    <property type="entry name" value="ATPgrasp_N"/>
    <property type="match status" value="1"/>
</dbReference>
<dbReference type="InterPro" id="IPR052032">
    <property type="entry name" value="ATP-dep_AA_Ligase"/>
</dbReference>
<proteinExistence type="predicted"/>
<dbReference type="EMBL" id="BAAABV010000017">
    <property type="protein sequence ID" value="GAA0295000.1"/>
    <property type="molecule type" value="Genomic_DNA"/>
</dbReference>
<evidence type="ECO:0000313" key="6">
    <source>
        <dbReference type="EMBL" id="GAA0295000.1"/>
    </source>
</evidence>
<comment type="caution">
    <text evidence="6">The sequence shown here is derived from an EMBL/GenBank/DDBJ whole genome shotgun (WGS) entry which is preliminary data.</text>
</comment>
<evidence type="ECO:0000256" key="2">
    <source>
        <dbReference type="ARBA" id="ARBA00022741"/>
    </source>
</evidence>
<dbReference type="InterPro" id="IPR040570">
    <property type="entry name" value="LAL_C2"/>
</dbReference>
<dbReference type="InterPro" id="IPR041472">
    <property type="entry name" value="BL00235/CARNS1_N"/>
</dbReference>
<dbReference type="PANTHER" id="PTHR43585:SF2">
    <property type="entry name" value="ATP-GRASP ENZYME FSQD"/>
    <property type="match status" value="1"/>
</dbReference>
<evidence type="ECO:0000313" key="7">
    <source>
        <dbReference type="Proteomes" id="UP001501867"/>
    </source>
</evidence>
<sequence>MNDPTTNARPTKDEVKDMTDMTDDAVVILVGSGGRPYREYLLAGAARRHPVWILDAVDPTWQEPYVRGSTTVPLLDAERLVPDQEALVAAAEEVARTHRVAGVFSYDETLVVATAHIAERLGLPGLTVAGVENCRNKHNTRQVLTAAGLPQPRFAYVTEADEALATADSFGYPVVLKPRGMGASIGVIRVDGPDEVLTAFDVADSASRGGSLSYEGGVLVEECVTGPEISIDGVNFDGGYTPLFLAHKELGPAPYFEETGHTLDAADPLLADEELLHVLRTAHRELGIAYGITHTEVKLTARGPVIIEVNARLGGDLIPYLGKLATGVDPAALAVDAATGVRPEWTPDHHRTVGIRFLYPHANGTVRSVDVPAPGDSPGLLEAVPMVEPGTTLLLPPEGYLARYAYVICAGEDPDGVAEALDKAAALTTLVLDS</sequence>
<dbReference type="PROSITE" id="PS50975">
    <property type="entry name" value="ATP_GRASP"/>
    <property type="match status" value="1"/>
</dbReference>
<name>A0ABN0VF67_9ACTN</name>
<dbReference type="SMART" id="SM01209">
    <property type="entry name" value="GARS_A"/>
    <property type="match status" value="1"/>
</dbReference>
<keyword evidence="7" id="KW-1185">Reference proteome</keyword>
<dbReference type="Pfam" id="PF18603">
    <property type="entry name" value="LAL_C2"/>
    <property type="match status" value="1"/>
</dbReference>
<keyword evidence="1" id="KW-0436">Ligase</keyword>
<evidence type="ECO:0000256" key="1">
    <source>
        <dbReference type="ARBA" id="ARBA00022598"/>
    </source>
</evidence>
<dbReference type="InterPro" id="IPR011761">
    <property type="entry name" value="ATP-grasp"/>
</dbReference>
<dbReference type="SUPFAM" id="SSF56059">
    <property type="entry name" value="Glutathione synthetase ATP-binding domain-like"/>
    <property type="match status" value="1"/>
</dbReference>
<evidence type="ECO:0000259" key="5">
    <source>
        <dbReference type="PROSITE" id="PS50975"/>
    </source>
</evidence>
<evidence type="ECO:0000256" key="3">
    <source>
        <dbReference type="ARBA" id="ARBA00022840"/>
    </source>
</evidence>
<keyword evidence="2 4" id="KW-0547">Nucleotide-binding</keyword>
<keyword evidence="3 4" id="KW-0067">ATP-binding</keyword>
<evidence type="ECO:0000256" key="4">
    <source>
        <dbReference type="PROSITE-ProRule" id="PRU00409"/>
    </source>
</evidence>
<protein>
    <submittedName>
        <fullName evidence="6">ATP-grasp domain-containing protein</fullName>
    </submittedName>
</protein>
<accession>A0ABN0VF67</accession>